<evidence type="ECO:0000313" key="3">
    <source>
        <dbReference type="Proteomes" id="UP000018817"/>
    </source>
</evidence>
<dbReference type="RefSeq" id="XP_008911068.1">
    <property type="nucleotide sequence ID" value="XM_008912820.1"/>
</dbReference>
<dbReference type="Proteomes" id="UP000018817">
    <property type="component" value="Unassembled WGS sequence"/>
</dbReference>
<keyword evidence="1" id="KW-0812">Transmembrane</keyword>
<keyword evidence="1" id="KW-0472">Membrane</keyword>
<evidence type="ECO:0000313" key="2">
    <source>
        <dbReference type="EMBL" id="ETN03584.1"/>
    </source>
</evidence>
<dbReference type="AlphaFoldDB" id="W2PTL3"/>
<dbReference type="GeneID" id="20192356"/>
<name>W2PTL3_PHYN3</name>
<feature type="transmembrane region" description="Helical" evidence="1">
    <location>
        <begin position="15"/>
        <end position="38"/>
    </location>
</feature>
<keyword evidence="1" id="KW-1133">Transmembrane helix</keyword>
<dbReference type="EMBL" id="KI669610">
    <property type="protein sequence ID" value="ETN03584.1"/>
    <property type="molecule type" value="Genomic_DNA"/>
</dbReference>
<reference evidence="2 3" key="2">
    <citation type="submission" date="2013-11" db="EMBL/GenBank/DDBJ databases">
        <title>The Genome Sequence of Phytophthora parasitica INRA-310.</title>
        <authorList>
            <consortium name="The Broad Institute Genomics Platform"/>
            <person name="Russ C."/>
            <person name="Tyler B."/>
            <person name="Panabieres F."/>
            <person name="Shan W."/>
            <person name="Tripathy S."/>
            <person name="Grunwald N."/>
            <person name="Machado M."/>
            <person name="Johnson C.S."/>
            <person name="Arredondo F."/>
            <person name="Hong C."/>
            <person name="Coffey M."/>
            <person name="Young S.K."/>
            <person name="Zeng Q."/>
            <person name="Gargeya S."/>
            <person name="Fitzgerald M."/>
            <person name="Abouelleil A."/>
            <person name="Alvarado L."/>
            <person name="Chapman S.B."/>
            <person name="Gainer-Dewar J."/>
            <person name="Goldberg J."/>
            <person name="Griggs A."/>
            <person name="Gujja S."/>
            <person name="Hansen M."/>
            <person name="Howarth C."/>
            <person name="Imamovic A."/>
            <person name="Ireland A."/>
            <person name="Larimer J."/>
            <person name="McCowan C."/>
            <person name="Murphy C."/>
            <person name="Pearson M."/>
            <person name="Poon T.W."/>
            <person name="Priest M."/>
            <person name="Roberts A."/>
            <person name="Saif S."/>
            <person name="Shea T."/>
            <person name="Sykes S."/>
            <person name="Wortman J."/>
            <person name="Nusbaum C."/>
            <person name="Birren B."/>
        </authorList>
    </citation>
    <scope>NUCLEOTIDE SEQUENCE [LARGE SCALE GENOMIC DNA]</scope>
    <source>
        <strain evidence="2 3">INRA-310</strain>
    </source>
</reference>
<proteinExistence type="predicted"/>
<sequence length="67" mass="7501">MAYYVKLWSPTEGNAYYGIYAIICGINGTMVSKASIFLQSSSYAKSWSSVLRRTKRIGPVTYYRACG</sequence>
<accession>W2PTL3</accession>
<reference evidence="3" key="1">
    <citation type="submission" date="2011-12" db="EMBL/GenBank/DDBJ databases">
        <authorList>
            <consortium name="The Broad Institute Genome Sequencing Platform"/>
            <person name="Russ C."/>
            <person name="Tyler B."/>
            <person name="Panabieres F."/>
            <person name="Shan W."/>
            <person name="Tripathy S."/>
            <person name="Grunwald N."/>
            <person name="Machado M."/>
            <person name="Young S.K."/>
            <person name="Zeng Q."/>
            <person name="Gargeya S."/>
            <person name="Fitzgerald M."/>
            <person name="Haas B."/>
            <person name="Abouelleil A."/>
            <person name="Alvarado L."/>
            <person name="Arachchi H.M."/>
            <person name="Berlin A."/>
            <person name="Chapman S.B."/>
            <person name="Gearin G."/>
            <person name="Goldberg J."/>
            <person name="Griggs A."/>
            <person name="Gujja S."/>
            <person name="Hansen M."/>
            <person name="Heiman D."/>
            <person name="Howarth C."/>
            <person name="Larimer J."/>
            <person name="Lui A."/>
            <person name="MacDonald P.J.P."/>
            <person name="McCowen C."/>
            <person name="Montmayeur A."/>
            <person name="Murphy C."/>
            <person name="Neiman D."/>
            <person name="Pearson M."/>
            <person name="Priest M."/>
            <person name="Roberts A."/>
            <person name="Saif S."/>
            <person name="Shea T."/>
            <person name="Sisk P."/>
            <person name="Stolte C."/>
            <person name="Sykes S."/>
            <person name="Wortman J."/>
            <person name="Nusbaum C."/>
            <person name="Birren B."/>
        </authorList>
    </citation>
    <scope>NUCLEOTIDE SEQUENCE [LARGE SCALE GENOMIC DNA]</scope>
    <source>
        <strain evidence="3">INRA-310</strain>
    </source>
</reference>
<organism evidence="2 3">
    <name type="scientific">Phytophthora nicotianae (strain INRA-310)</name>
    <name type="common">Phytophthora parasitica</name>
    <dbReference type="NCBI Taxonomy" id="761204"/>
    <lineage>
        <taxon>Eukaryota</taxon>
        <taxon>Sar</taxon>
        <taxon>Stramenopiles</taxon>
        <taxon>Oomycota</taxon>
        <taxon>Peronosporomycetes</taxon>
        <taxon>Peronosporales</taxon>
        <taxon>Peronosporaceae</taxon>
        <taxon>Phytophthora</taxon>
    </lineage>
</organism>
<dbReference type="VEuPathDB" id="FungiDB:PPTG_23757"/>
<gene>
    <name evidence="2" type="ORF">PPTG_23757</name>
</gene>
<protein>
    <submittedName>
        <fullName evidence="2">Uncharacterized protein</fullName>
    </submittedName>
</protein>
<evidence type="ECO:0000256" key="1">
    <source>
        <dbReference type="SAM" id="Phobius"/>
    </source>
</evidence>